<sequence>MDTLSHGLWGSLAFGRQNKKSFWLALFFGMAPDLLSFGPFFAGSFLGLWSRPPISVEPPSPSAIPDFVHFMYQPTHSLIIFAAAFLLIWLILKRPVWEMGAWGLHILYDIPFHEHRFFPTPFLWPVSSFTVDGWSWGNPWIFFPNIALLAAGYGLLLFFRHR</sequence>
<accession>A0A1G2KSJ1</accession>
<dbReference type="EMBL" id="MHQM01000049">
    <property type="protein sequence ID" value="OHA02370.1"/>
    <property type="molecule type" value="Genomic_DNA"/>
</dbReference>
<dbReference type="STRING" id="1802274.A3J58_03640"/>
<evidence type="ECO:0000256" key="1">
    <source>
        <dbReference type="SAM" id="Phobius"/>
    </source>
</evidence>
<comment type="caution">
    <text evidence="2">The sequence shown here is derived from an EMBL/GenBank/DDBJ whole genome shotgun (WGS) entry which is preliminary data.</text>
</comment>
<keyword evidence="1" id="KW-0472">Membrane</keyword>
<gene>
    <name evidence="2" type="ORF">A3J58_03640</name>
</gene>
<protein>
    <recommendedName>
        <fullName evidence="4">Phospholipase C/D domain-containing protein</fullName>
    </recommendedName>
</protein>
<proteinExistence type="predicted"/>
<feature type="transmembrane region" description="Helical" evidence="1">
    <location>
        <begin position="140"/>
        <end position="159"/>
    </location>
</feature>
<organism evidence="2 3">
    <name type="scientific">Candidatus Sungbacteria bacterium RIFCSPHIGHO2_02_FULL_52_23</name>
    <dbReference type="NCBI Taxonomy" id="1802274"/>
    <lineage>
        <taxon>Bacteria</taxon>
        <taxon>Candidatus Sungiibacteriota</taxon>
    </lineage>
</organism>
<dbReference type="Proteomes" id="UP000178510">
    <property type="component" value="Unassembled WGS sequence"/>
</dbReference>
<feature type="transmembrane region" description="Helical" evidence="1">
    <location>
        <begin position="22"/>
        <end position="49"/>
    </location>
</feature>
<evidence type="ECO:0008006" key="4">
    <source>
        <dbReference type="Google" id="ProtNLM"/>
    </source>
</evidence>
<dbReference type="AlphaFoldDB" id="A0A1G2KSJ1"/>
<evidence type="ECO:0000313" key="3">
    <source>
        <dbReference type="Proteomes" id="UP000178510"/>
    </source>
</evidence>
<keyword evidence="1" id="KW-0812">Transmembrane</keyword>
<name>A0A1G2KSJ1_9BACT</name>
<keyword evidence="1" id="KW-1133">Transmembrane helix</keyword>
<evidence type="ECO:0000313" key="2">
    <source>
        <dbReference type="EMBL" id="OHA02370.1"/>
    </source>
</evidence>
<reference evidence="2 3" key="1">
    <citation type="journal article" date="2016" name="Nat. Commun.">
        <title>Thousands of microbial genomes shed light on interconnected biogeochemical processes in an aquifer system.</title>
        <authorList>
            <person name="Anantharaman K."/>
            <person name="Brown C.T."/>
            <person name="Hug L.A."/>
            <person name="Sharon I."/>
            <person name="Castelle C.J."/>
            <person name="Probst A.J."/>
            <person name="Thomas B.C."/>
            <person name="Singh A."/>
            <person name="Wilkins M.J."/>
            <person name="Karaoz U."/>
            <person name="Brodie E.L."/>
            <person name="Williams K.H."/>
            <person name="Hubbard S.S."/>
            <person name="Banfield J.F."/>
        </authorList>
    </citation>
    <scope>NUCLEOTIDE SEQUENCE [LARGE SCALE GENOMIC DNA]</scope>
</reference>
<feature type="transmembrane region" description="Helical" evidence="1">
    <location>
        <begin position="70"/>
        <end position="92"/>
    </location>
</feature>